<dbReference type="AlphaFoldDB" id="A0A6M3JEE7"/>
<organism evidence="1">
    <name type="scientific">viral metagenome</name>
    <dbReference type="NCBI Taxonomy" id="1070528"/>
    <lineage>
        <taxon>unclassified sequences</taxon>
        <taxon>metagenomes</taxon>
        <taxon>organismal metagenomes</taxon>
    </lineage>
</organism>
<reference evidence="1" key="1">
    <citation type="submission" date="2020-03" db="EMBL/GenBank/DDBJ databases">
        <title>The deep terrestrial virosphere.</title>
        <authorList>
            <person name="Holmfeldt K."/>
            <person name="Nilsson E."/>
            <person name="Simone D."/>
            <person name="Lopez-Fernandez M."/>
            <person name="Wu X."/>
            <person name="de Brujin I."/>
            <person name="Lundin D."/>
            <person name="Andersson A."/>
            <person name="Bertilsson S."/>
            <person name="Dopson M."/>
        </authorList>
    </citation>
    <scope>NUCLEOTIDE SEQUENCE</scope>
    <source>
        <strain evidence="1">MM415A06790</strain>
    </source>
</reference>
<proteinExistence type="predicted"/>
<evidence type="ECO:0000313" key="1">
    <source>
        <dbReference type="EMBL" id="QJA68424.1"/>
    </source>
</evidence>
<gene>
    <name evidence="1" type="ORF">MM415A06790_0004</name>
</gene>
<name>A0A6M3JEE7_9ZZZZ</name>
<dbReference type="EMBL" id="MT141616">
    <property type="protein sequence ID" value="QJA68424.1"/>
    <property type="molecule type" value="Genomic_DNA"/>
</dbReference>
<accession>A0A6M3JEE7</accession>
<sequence length="148" mass="17104">MVKIILTIVLMFCFIIPAYCHSVPMELYKGIIAEDTSGDYQVYLAIASVVHNRLQKGMTIGLVALNRQDLDNFINQEYWYAKTKGVDLIKISTQAIKEVFYNNIDTTNGATNYEHTGVYPVPKYTRIMQICKIMFMGTKKEITFWREK</sequence>
<protein>
    <submittedName>
        <fullName evidence="1">Uncharacterized protein</fullName>
    </submittedName>
</protein>